<protein>
    <submittedName>
        <fullName evidence="8">YitT family protein</fullName>
    </submittedName>
</protein>
<keyword evidence="3 6" id="KW-0812">Transmembrane</keyword>
<feature type="transmembrane region" description="Helical" evidence="6">
    <location>
        <begin position="108"/>
        <end position="128"/>
    </location>
</feature>
<evidence type="ECO:0000256" key="6">
    <source>
        <dbReference type="SAM" id="Phobius"/>
    </source>
</evidence>
<keyword evidence="2" id="KW-1003">Cell membrane</keyword>
<dbReference type="STRING" id="1776384.GCA_900086585_00317"/>
<dbReference type="Gene3D" id="3.30.70.120">
    <property type="match status" value="1"/>
</dbReference>
<dbReference type="InterPro" id="IPR019264">
    <property type="entry name" value="DUF2179"/>
</dbReference>
<name>A0A415DTD2_9FIRM</name>
<feature type="domain" description="DUF2179" evidence="7">
    <location>
        <begin position="225"/>
        <end position="279"/>
    </location>
</feature>
<dbReference type="PANTHER" id="PTHR33545">
    <property type="entry name" value="UPF0750 MEMBRANE PROTEIN YITT-RELATED"/>
    <property type="match status" value="1"/>
</dbReference>
<evidence type="ECO:0000256" key="5">
    <source>
        <dbReference type="ARBA" id="ARBA00023136"/>
    </source>
</evidence>
<dbReference type="InterPro" id="IPR051461">
    <property type="entry name" value="UPF0750_membrane"/>
</dbReference>
<evidence type="ECO:0000256" key="3">
    <source>
        <dbReference type="ARBA" id="ARBA00022692"/>
    </source>
</evidence>
<dbReference type="InterPro" id="IPR003740">
    <property type="entry name" value="YitT"/>
</dbReference>
<dbReference type="Proteomes" id="UP000284841">
    <property type="component" value="Unassembled WGS sequence"/>
</dbReference>
<gene>
    <name evidence="8" type="ORF">DW099_19130</name>
</gene>
<dbReference type="CDD" id="cd16380">
    <property type="entry name" value="YitT_C"/>
    <property type="match status" value="1"/>
</dbReference>
<dbReference type="RefSeq" id="WP_067532944.1">
    <property type="nucleotide sequence ID" value="NZ_AP025567.1"/>
</dbReference>
<dbReference type="PANTHER" id="PTHR33545:SF5">
    <property type="entry name" value="UPF0750 MEMBRANE PROTEIN YITT"/>
    <property type="match status" value="1"/>
</dbReference>
<feature type="transmembrane region" description="Helical" evidence="6">
    <location>
        <begin position="84"/>
        <end position="102"/>
    </location>
</feature>
<dbReference type="OrthoDB" id="3180973at2"/>
<dbReference type="Pfam" id="PF02588">
    <property type="entry name" value="YitT_membrane"/>
    <property type="match status" value="1"/>
</dbReference>
<evidence type="ECO:0000259" key="7">
    <source>
        <dbReference type="Pfam" id="PF10035"/>
    </source>
</evidence>
<evidence type="ECO:0000256" key="2">
    <source>
        <dbReference type="ARBA" id="ARBA00022475"/>
    </source>
</evidence>
<dbReference type="PIRSF" id="PIRSF006483">
    <property type="entry name" value="Membrane_protein_YitT"/>
    <property type="match status" value="1"/>
</dbReference>
<feature type="transmembrane region" description="Helical" evidence="6">
    <location>
        <begin position="149"/>
        <end position="171"/>
    </location>
</feature>
<feature type="transmembrane region" description="Helical" evidence="6">
    <location>
        <begin position="177"/>
        <end position="197"/>
    </location>
</feature>
<accession>A0A415DTD2</accession>
<evidence type="ECO:0000256" key="1">
    <source>
        <dbReference type="ARBA" id="ARBA00004651"/>
    </source>
</evidence>
<organism evidence="8 9">
    <name type="scientific">Emergencia timonensis</name>
    <dbReference type="NCBI Taxonomy" id="1776384"/>
    <lineage>
        <taxon>Bacteria</taxon>
        <taxon>Bacillati</taxon>
        <taxon>Bacillota</taxon>
        <taxon>Clostridia</taxon>
        <taxon>Peptostreptococcales</taxon>
        <taxon>Anaerovoracaceae</taxon>
        <taxon>Emergencia</taxon>
    </lineage>
</organism>
<sequence>MKNLNVKKVSIDILMDIIGGILIAIGTYNFAAASEFPMVGFNGIGLILYHLFGMPIGTVAFVLNIPVAIACFKILGRDFFIRSIRTIVITSVIMDLVAPRFPVYEGDLMLSAICTGVLSGLGYALIYMRDSSTGGTDFIMLSIKEYFPHLSLGKISFAMESLVIVAGTVFVSKNIEGLIYGMIISFILSIMVDKVMYGISAGKMALIVTDHAHDVADRIDETVGRGSTFLKAEGSYSEEEKDVVMCACSTKQMYGIRNVVKEVDPEAFIIIMESNEVVGSGFKTK</sequence>
<keyword evidence="4 6" id="KW-1133">Transmembrane helix</keyword>
<feature type="transmembrane region" description="Helical" evidence="6">
    <location>
        <begin position="12"/>
        <end position="31"/>
    </location>
</feature>
<feature type="transmembrane region" description="Helical" evidence="6">
    <location>
        <begin position="51"/>
        <end position="72"/>
    </location>
</feature>
<evidence type="ECO:0000313" key="9">
    <source>
        <dbReference type="Proteomes" id="UP000284841"/>
    </source>
</evidence>
<dbReference type="EMBL" id="QRMS01000010">
    <property type="protein sequence ID" value="RHJ83111.1"/>
    <property type="molecule type" value="Genomic_DNA"/>
</dbReference>
<proteinExistence type="predicted"/>
<dbReference type="InterPro" id="IPR015867">
    <property type="entry name" value="N-reg_PII/ATP_PRibTrfase_C"/>
</dbReference>
<dbReference type="AlphaFoldDB" id="A0A415DTD2"/>
<comment type="caution">
    <text evidence="8">The sequence shown here is derived from an EMBL/GenBank/DDBJ whole genome shotgun (WGS) entry which is preliminary data.</text>
</comment>
<evidence type="ECO:0000256" key="4">
    <source>
        <dbReference type="ARBA" id="ARBA00022989"/>
    </source>
</evidence>
<keyword evidence="5 6" id="KW-0472">Membrane</keyword>
<dbReference type="GO" id="GO:0005886">
    <property type="term" value="C:plasma membrane"/>
    <property type="evidence" value="ECO:0007669"/>
    <property type="project" value="UniProtKB-SubCell"/>
</dbReference>
<reference evidence="8 9" key="1">
    <citation type="submission" date="2018-08" db="EMBL/GenBank/DDBJ databases">
        <title>A genome reference for cultivated species of the human gut microbiota.</title>
        <authorList>
            <person name="Zou Y."/>
            <person name="Xue W."/>
            <person name="Luo G."/>
        </authorList>
    </citation>
    <scope>NUCLEOTIDE SEQUENCE [LARGE SCALE GENOMIC DNA]</scope>
    <source>
        <strain evidence="8 9">AM07-24</strain>
    </source>
</reference>
<keyword evidence="9" id="KW-1185">Reference proteome</keyword>
<dbReference type="GeneID" id="83002737"/>
<comment type="subcellular location">
    <subcellularLocation>
        <location evidence="1">Cell membrane</location>
        <topology evidence="1">Multi-pass membrane protein</topology>
    </subcellularLocation>
</comment>
<dbReference type="Pfam" id="PF10035">
    <property type="entry name" value="DUF2179"/>
    <property type="match status" value="1"/>
</dbReference>
<evidence type="ECO:0000313" key="8">
    <source>
        <dbReference type="EMBL" id="RHJ83111.1"/>
    </source>
</evidence>